<feature type="compositionally biased region" description="Acidic residues" evidence="5">
    <location>
        <begin position="379"/>
        <end position="388"/>
    </location>
</feature>
<keyword evidence="8" id="KW-1185">Reference proteome</keyword>
<feature type="region of interest" description="Disordered" evidence="5">
    <location>
        <begin position="242"/>
        <end position="399"/>
    </location>
</feature>
<feature type="compositionally biased region" description="Low complexity" evidence="5">
    <location>
        <begin position="266"/>
        <end position="281"/>
    </location>
</feature>
<name>A0A7D8V4L4_VANHU</name>
<keyword evidence="3 6" id="KW-1133">Transmembrane helix</keyword>
<dbReference type="Pfam" id="PF03547">
    <property type="entry name" value="Mem_trans"/>
    <property type="match status" value="1"/>
</dbReference>
<evidence type="ECO:0008006" key="9">
    <source>
        <dbReference type="Google" id="ProtNLM"/>
    </source>
</evidence>
<evidence type="ECO:0000256" key="4">
    <source>
        <dbReference type="ARBA" id="ARBA00023136"/>
    </source>
</evidence>
<feature type="transmembrane region" description="Helical" evidence="6">
    <location>
        <begin position="91"/>
        <end position="111"/>
    </location>
</feature>
<feature type="compositionally biased region" description="Low complexity" evidence="5">
    <location>
        <begin position="328"/>
        <end position="341"/>
    </location>
</feature>
<dbReference type="InterPro" id="IPR004776">
    <property type="entry name" value="Mem_transp_PIN-like"/>
</dbReference>
<protein>
    <recommendedName>
        <fullName evidence="9">Transporter</fullName>
    </recommendedName>
</protein>
<accession>A0A7D8V4L4</accession>
<feature type="transmembrane region" description="Helical" evidence="6">
    <location>
        <begin position="123"/>
        <end position="147"/>
    </location>
</feature>
<dbReference type="Proteomes" id="UP000473826">
    <property type="component" value="Unassembled WGS sequence"/>
</dbReference>
<keyword evidence="2 6" id="KW-0812">Transmembrane</keyword>
<dbReference type="EMBL" id="QKWK01000002">
    <property type="protein sequence ID" value="TXT13478.1"/>
    <property type="molecule type" value="Genomic_DNA"/>
</dbReference>
<gene>
    <name evidence="7" type="ORF">VHUM_00845</name>
</gene>
<feature type="transmembrane region" description="Helical" evidence="6">
    <location>
        <begin position="167"/>
        <end position="185"/>
    </location>
</feature>
<evidence type="ECO:0000256" key="3">
    <source>
        <dbReference type="ARBA" id="ARBA00022989"/>
    </source>
</evidence>
<comment type="caution">
    <text evidence="7">The sequence shown here is derived from an EMBL/GenBank/DDBJ whole genome shotgun (WGS) entry which is preliminary data.</text>
</comment>
<comment type="subcellular location">
    <subcellularLocation>
        <location evidence="1">Membrane</location>
        <topology evidence="1">Multi-pass membrane protein</topology>
    </subcellularLocation>
</comment>
<reference evidence="7 8" key="1">
    <citation type="journal article" date="2019" name="PLoS Genet.">
        <title>Convergent evolution of linked mating-type loci in basidiomycete fungi.</title>
        <authorList>
            <person name="Sun S."/>
            <person name="Coelho M.A."/>
            <person name="Heitman J."/>
            <person name="Nowrousian M."/>
        </authorList>
    </citation>
    <scope>NUCLEOTIDE SEQUENCE [LARGE SCALE GENOMIC DNA]</scope>
    <source>
        <strain evidence="7 8">CBS 4282</strain>
    </source>
</reference>
<feature type="transmembrane region" description="Helical" evidence="6">
    <location>
        <begin position="566"/>
        <end position="584"/>
    </location>
</feature>
<feature type="transmembrane region" description="Helical" evidence="6">
    <location>
        <begin position="26"/>
        <end position="48"/>
    </location>
</feature>
<feature type="compositionally biased region" description="Polar residues" evidence="5">
    <location>
        <begin position="299"/>
        <end position="314"/>
    </location>
</feature>
<feature type="transmembrane region" description="Helical" evidence="6">
    <location>
        <begin position="424"/>
        <end position="446"/>
    </location>
</feature>
<evidence type="ECO:0000256" key="1">
    <source>
        <dbReference type="ARBA" id="ARBA00004141"/>
    </source>
</evidence>
<evidence type="ECO:0000313" key="7">
    <source>
        <dbReference type="EMBL" id="TXT13478.1"/>
    </source>
</evidence>
<dbReference type="GO" id="GO:0016020">
    <property type="term" value="C:membrane"/>
    <property type="evidence" value="ECO:0007669"/>
    <property type="project" value="UniProtKB-SubCell"/>
</dbReference>
<dbReference type="OrthoDB" id="2499604at2759"/>
<feature type="transmembrane region" description="Helical" evidence="6">
    <location>
        <begin position="604"/>
        <end position="625"/>
    </location>
</feature>
<dbReference type="GO" id="GO:0005783">
    <property type="term" value="C:endoplasmic reticulum"/>
    <property type="evidence" value="ECO:0007669"/>
    <property type="project" value="TreeGrafter"/>
</dbReference>
<organism evidence="7 8">
    <name type="scientific">Vanrija humicola</name>
    <name type="common">Yeast</name>
    <name type="synonym">Cryptococcus humicola</name>
    <dbReference type="NCBI Taxonomy" id="5417"/>
    <lineage>
        <taxon>Eukaryota</taxon>
        <taxon>Fungi</taxon>
        <taxon>Dikarya</taxon>
        <taxon>Basidiomycota</taxon>
        <taxon>Agaricomycotina</taxon>
        <taxon>Tremellomycetes</taxon>
        <taxon>Trichosporonales</taxon>
        <taxon>Trichosporonaceae</taxon>
        <taxon>Vanrija</taxon>
    </lineage>
</organism>
<dbReference type="GO" id="GO:0055085">
    <property type="term" value="P:transmembrane transport"/>
    <property type="evidence" value="ECO:0007669"/>
    <property type="project" value="InterPro"/>
</dbReference>
<evidence type="ECO:0000256" key="6">
    <source>
        <dbReference type="SAM" id="Phobius"/>
    </source>
</evidence>
<evidence type="ECO:0000313" key="8">
    <source>
        <dbReference type="Proteomes" id="UP000473826"/>
    </source>
</evidence>
<keyword evidence="4 6" id="KW-0472">Membrane</keyword>
<feature type="transmembrane region" description="Helical" evidence="6">
    <location>
        <begin position="60"/>
        <end position="79"/>
    </location>
</feature>
<dbReference type="PANTHER" id="PTHR31794:SF2">
    <property type="entry name" value="AUXIN EFFLUX TRANSPORTER FAMILY PROTEIN (EUROFUNG)"/>
    <property type="match status" value="1"/>
</dbReference>
<evidence type="ECO:0000256" key="2">
    <source>
        <dbReference type="ARBA" id="ARBA00022692"/>
    </source>
</evidence>
<evidence type="ECO:0000256" key="5">
    <source>
        <dbReference type="SAM" id="MobiDB-lite"/>
    </source>
</evidence>
<feature type="transmembrane region" description="Helical" evidence="6">
    <location>
        <begin position="531"/>
        <end position="554"/>
    </location>
</feature>
<dbReference type="PANTHER" id="PTHR31794">
    <property type="entry name" value="AUXIN EFFLUX TRANSPORTER FAMILY PROTEIN (EUROFUNG)"/>
    <property type="match status" value="1"/>
</dbReference>
<proteinExistence type="predicted"/>
<sequence>MVLAAAALPSDAHAHCAHTPPTVKTLLLTVFQSITEVFLLCIAGYVLASTGVTDKATQRKLNVINVSLFTPALLFSKVAFSLTPSKLKEMWIIPLGFVLITGASAGVAWFLSKLFKLKRSQTAFAMCAAMFQNSNSLPIALVQSLVVEVPGLKWGPDDNKDMMLGRALTYMVLYSTLGMMLRWSWGVRLLSSADEEEEVNKPLAVVDLTQAAPIVPSAPAAPADNAYASVFSRITTEGNGYSAVSQVTDEPEVLSPEPIQRTDPFVPGSPARPASVASVPALTHRPRALSPSGVGIRSPSPSLPLTGSVASQISMHDPSGVPGGLRGRAGSNQRRSSNNSTRRARSRTDSGREFWGLPEQPRSRHPLQEVVEDSSASEAEAESEDEWGGGELPSLRRRRSPTTIRTPLQVFRDRVRISIISSWATFNSFMTVPMWSALISIGIALIPPFQAWLSGIKPFVQAVKSAGQCSIPVTLVVLGAFFYTPPQPIALETTEERPKSIRGYIESKIHSLAGGSEVSGSAAYPGENKTVFVACVSRMIVVPLIFLPFIALLARYDLFEAAEDPVFILCAVLLVSSPPALTLAQITQAASGDAFERLISKTISWSYAVLTPPLTLIYVVIGLVFSKM</sequence>
<dbReference type="AlphaFoldDB" id="A0A7D8V4L4"/>